<organism evidence="3 4">
    <name type="scientific">Hymenobacter jejuensis</name>
    <dbReference type="NCBI Taxonomy" id="2502781"/>
    <lineage>
        <taxon>Bacteria</taxon>
        <taxon>Pseudomonadati</taxon>
        <taxon>Bacteroidota</taxon>
        <taxon>Cytophagia</taxon>
        <taxon>Cytophagales</taxon>
        <taxon>Hymenobacteraceae</taxon>
        <taxon>Hymenobacter</taxon>
    </lineage>
</organism>
<feature type="chain" id="PRO_5022855228" evidence="1">
    <location>
        <begin position="24"/>
        <end position="209"/>
    </location>
</feature>
<evidence type="ECO:0000313" key="4">
    <source>
        <dbReference type="Proteomes" id="UP000305398"/>
    </source>
</evidence>
<keyword evidence="1" id="KW-0732">Signal</keyword>
<dbReference type="Pfam" id="PF18962">
    <property type="entry name" value="Por_Secre_tail"/>
    <property type="match status" value="1"/>
</dbReference>
<dbReference type="Gene3D" id="2.60.40.420">
    <property type="entry name" value="Cupredoxins - blue copper proteins"/>
    <property type="match status" value="1"/>
</dbReference>
<evidence type="ECO:0000313" key="3">
    <source>
        <dbReference type="EMBL" id="QDA61604.1"/>
    </source>
</evidence>
<dbReference type="EMBL" id="CP040896">
    <property type="protein sequence ID" value="QDA61604.1"/>
    <property type="molecule type" value="Genomic_DNA"/>
</dbReference>
<reference evidence="3 4" key="1">
    <citation type="submission" date="2019-06" db="EMBL/GenBank/DDBJ databases">
        <authorList>
            <person name="Srinivasan S."/>
        </authorList>
    </citation>
    <scope>NUCLEOTIDE SEQUENCE [LARGE SCALE GENOMIC DNA]</scope>
    <source>
        <strain evidence="3 4">17J68-5</strain>
    </source>
</reference>
<dbReference type="InterPro" id="IPR008972">
    <property type="entry name" value="Cupredoxin"/>
</dbReference>
<name>A0A5B8A2I1_9BACT</name>
<keyword evidence="4" id="KW-1185">Reference proteome</keyword>
<evidence type="ECO:0000256" key="1">
    <source>
        <dbReference type="SAM" id="SignalP"/>
    </source>
</evidence>
<dbReference type="OrthoDB" id="9816167at2"/>
<accession>A0A5B8A2I1</accession>
<dbReference type="RefSeq" id="WP_139516778.1">
    <property type="nucleotide sequence ID" value="NZ_CP040896.1"/>
</dbReference>
<sequence length="209" mass="22189">MKTFTRSLVVLLLLVLAGPSAWAETVIIKVTDNAYTPQTVTVHPGDVVKWQYEGGTNSHPTASDNAAWVTFTINTANPTNSITFNNAGSFPYHCTFHGAPGVGMYGVITVAVATPVRPMAVAPSAFRCYPNPADGVVTLTLDNPQARANASVQLINSLGTLVRTLTVGSEAKTEATLTLPVADLPAGLYGCRWLVNGQVVARQRVMLIH</sequence>
<protein>
    <submittedName>
        <fullName evidence="3">T9SS type A sorting domain-containing protein</fullName>
    </submittedName>
</protein>
<dbReference type="KEGG" id="hyj:FHG12_16535"/>
<dbReference type="AlphaFoldDB" id="A0A5B8A2I1"/>
<dbReference type="Proteomes" id="UP000305398">
    <property type="component" value="Chromosome"/>
</dbReference>
<gene>
    <name evidence="3" type="ORF">FHG12_16535</name>
</gene>
<dbReference type="SUPFAM" id="SSF49503">
    <property type="entry name" value="Cupredoxins"/>
    <property type="match status" value="1"/>
</dbReference>
<proteinExistence type="predicted"/>
<feature type="signal peptide" evidence="1">
    <location>
        <begin position="1"/>
        <end position="23"/>
    </location>
</feature>
<evidence type="ECO:0000259" key="2">
    <source>
        <dbReference type="Pfam" id="PF18962"/>
    </source>
</evidence>
<dbReference type="NCBIfam" id="TIGR04183">
    <property type="entry name" value="Por_Secre_tail"/>
    <property type="match status" value="1"/>
</dbReference>
<feature type="domain" description="Secretion system C-terminal sorting" evidence="2">
    <location>
        <begin position="129"/>
        <end position="197"/>
    </location>
</feature>
<dbReference type="InterPro" id="IPR026444">
    <property type="entry name" value="Secre_tail"/>
</dbReference>